<sequence>MPTQLKTEPGVSGTDTGTPAPSTREQARATATSAQTRFGTPSRIGEKPPSVASTPSSAPPAVPAFDGGSVLQARKKMAAQAERFSHNRILDFGIKVRAVRVGTESQHTDFTVHENLLRRSPFFVSPLDPCGSGDAGAFTALPDHKPTAFTVYVQWLYSGRLHTKPSKEETTAVGDPLRRQEWLKLVDAYILGEYLGDIDFRDTVIDAMLGWFHEAQTQDRTSLLDSVGEVYMETSPGSPLCRLLSDIVAWHFEDRTLQEMKVKQTSFQLPPAFLLDTLVKLSSRFQGAGMAAFGRGSPVNAGRGTCIYHCHGPGDKACYKTWREE</sequence>
<feature type="compositionally biased region" description="Low complexity" evidence="1">
    <location>
        <begin position="22"/>
        <end position="37"/>
    </location>
</feature>
<evidence type="ECO:0008006" key="4">
    <source>
        <dbReference type="Google" id="ProtNLM"/>
    </source>
</evidence>
<dbReference type="RefSeq" id="XP_033685854.1">
    <property type="nucleotide sequence ID" value="XM_033835420.1"/>
</dbReference>
<accession>A0A6A6IMQ1</accession>
<dbReference type="AlphaFoldDB" id="A0A6A6IMQ1"/>
<organism evidence="2 3">
    <name type="scientific">Trematosphaeria pertusa</name>
    <dbReference type="NCBI Taxonomy" id="390896"/>
    <lineage>
        <taxon>Eukaryota</taxon>
        <taxon>Fungi</taxon>
        <taxon>Dikarya</taxon>
        <taxon>Ascomycota</taxon>
        <taxon>Pezizomycotina</taxon>
        <taxon>Dothideomycetes</taxon>
        <taxon>Pleosporomycetidae</taxon>
        <taxon>Pleosporales</taxon>
        <taxon>Massarineae</taxon>
        <taxon>Trematosphaeriaceae</taxon>
        <taxon>Trematosphaeria</taxon>
    </lineage>
</organism>
<dbReference type="GeneID" id="54588750"/>
<evidence type="ECO:0000313" key="3">
    <source>
        <dbReference type="Proteomes" id="UP000800094"/>
    </source>
</evidence>
<gene>
    <name evidence="2" type="ORF">BU26DRAFT_603379</name>
</gene>
<dbReference type="EMBL" id="ML987193">
    <property type="protein sequence ID" value="KAF2250850.1"/>
    <property type="molecule type" value="Genomic_DNA"/>
</dbReference>
<name>A0A6A6IMQ1_9PLEO</name>
<proteinExistence type="predicted"/>
<dbReference type="Proteomes" id="UP000800094">
    <property type="component" value="Unassembled WGS sequence"/>
</dbReference>
<evidence type="ECO:0000256" key="1">
    <source>
        <dbReference type="SAM" id="MobiDB-lite"/>
    </source>
</evidence>
<dbReference type="OrthoDB" id="1022638at2759"/>
<reference evidence="2" key="1">
    <citation type="journal article" date="2020" name="Stud. Mycol.">
        <title>101 Dothideomycetes genomes: a test case for predicting lifestyles and emergence of pathogens.</title>
        <authorList>
            <person name="Haridas S."/>
            <person name="Albert R."/>
            <person name="Binder M."/>
            <person name="Bloem J."/>
            <person name="Labutti K."/>
            <person name="Salamov A."/>
            <person name="Andreopoulos B."/>
            <person name="Baker S."/>
            <person name="Barry K."/>
            <person name="Bills G."/>
            <person name="Bluhm B."/>
            <person name="Cannon C."/>
            <person name="Castanera R."/>
            <person name="Culley D."/>
            <person name="Daum C."/>
            <person name="Ezra D."/>
            <person name="Gonzalez J."/>
            <person name="Henrissat B."/>
            <person name="Kuo A."/>
            <person name="Liang C."/>
            <person name="Lipzen A."/>
            <person name="Lutzoni F."/>
            <person name="Magnuson J."/>
            <person name="Mondo S."/>
            <person name="Nolan M."/>
            <person name="Ohm R."/>
            <person name="Pangilinan J."/>
            <person name="Park H.-J."/>
            <person name="Ramirez L."/>
            <person name="Alfaro M."/>
            <person name="Sun H."/>
            <person name="Tritt A."/>
            <person name="Yoshinaga Y."/>
            <person name="Zwiers L.-H."/>
            <person name="Turgeon B."/>
            <person name="Goodwin S."/>
            <person name="Spatafora J."/>
            <person name="Crous P."/>
            <person name="Grigoriev I."/>
        </authorList>
    </citation>
    <scope>NUCLEOTIDE SEQUENCE</scope>
    <source>
        <strain evidence="2">CBS 122368</strain>
    </source>
</reference>
<dbReference type="PANTHER" id="PTHR47843">
    <property type="entry name" value="BTB DOMAIN-CONTAINING PROTEIN-RELATED"/>
    <property type="match status" value="1"/>
</dbReference>
<dbReference type="PANTHER" id="PTHR47843:SF2">
    <property type="entry name" value="BTB DOMAIN-CONTAINING PROTEIN"/>
    <property type="match status" value="1"/>
</dbReference>
<protein>
    <recommendedName>
        <fullName evidence="4">BTB domain-containing protein</fullName>
    </recommendedName>
</protein>
<keyword evidence="3" id="KW-1185">Reference proteome</keyword>
<evidence type="ECO:0000313" key="2">
    <source>
        <dbReference type="EMBL" id="KAF2250850.1"/>
    </source>
</evidence>
<feature type="region of interest" description="Disordered" evidence="1">
    <location>
        <begin position="1"/>
        <end position="65"/>
    </location>
</feature>